<dbReference type="AlphaFoldDB" id="A0A1R4HFR6"/>
<evidence type="ECO:0008006" key="3">
    <source>
        <dbReference type="Google" id="ProtNLM"/>
    </source>
</evidence>
<reference evidence="2" key="1">
    <citation type="submission" date="2017-02" db="EMBL/GenBank/DDBJ databases">
        <authorList>
            <person name="Daims H."/>
        </authorList>
    </citation>
    <scope>NUCLEOTIDE SEQUENCE [LARGE SCALE GENOMIC DNA]</scope>
</reference>
<dbReference type="Proteomes" id="UP000195442">
    <property type="component" value="Unassembled WGS sequence"/>
</dbReference>
<sequence>MDFLQNVTTQLFPGHIDGVHTSFSTGHYVLVNTAGVTNSSVPEPPTVLLMIAAAFAAHRTQKYHRARY</sequence>
<dbReference type="EMBL" id="FUKJ01000399">
    <property type="protein sequence ID" value="SJM95082.1"/>
    <property type="molecule type" value="Genomic_DNA"/>
</dbReference>
<evidence type="ECO:0000313" key="2">
    <source>
        <dbReference type="Proteomes" id="UP000195442"/>
    </source>
</evidence>
<organism evidence="1 2">
    <name type="scientific">Crenothrix polyspora</name>
    <dbReference type="NCBI Taxonomy" id="360316"/>
    <lineage>
        <taxon>Bacteria</taxon>
        <taxon>Pseudomonadati</taxon>
        <taxon>Pseudomonadota</taxon>
        <taxon>Gammaproteobacteria</taxon>
        <taxon>Methylococcales</taxon>
        <taxon>Crenotrichaceae</taxon>
        <taxon>Crenothrix</taxon>
    </lineage>
</organism>
<proteinExistence type="predicted"/>
<keyword evidence="2" id="KW-1185">Reference proteome</keyword>
<accession>A0A1R4HFR6</accession>
<evidence type="ECO:0000313" key="1">
    <source>
        <dbReference type="EMBL" id="SJM95082.1"/>
    </source>
</evidence>
<gene>
    <name evidence="1" type="ORF">CRENPOLYSF2_4580001</name>
</gene>
<name>A0A1R4HFR6_9GAMM</name>
<protein>
    <recommendedName>
        <fullName evidence="3">PEP-CTERM protein-sorting domain-containing protein</fullName>
    </recommendedName>
</protein>